<gene>
    <name evidence="2" type="ORF">ThimaDRAFT_2952</name>
</gene>
<sequence length="210" mass="21942">MSADPRSNPARPRVPRPRKHFTGLGSVRGRTGWGLAVLLVVLAVLDGCASQQGCVTPVGASGLTPESVASLGQGEGAVVTWGGVIADTRNLPEVTEIETIGYRLDRCGKPTASGQPIGRFIARQAGFLEPSDYRAGRRISVTGRIAGVRDGQVGEASYRFPILENAVVRLWPDEAADDQRGWTPRLTPYLGIGFGSGGFGGIGGGIGLGF</sequence>
<dbReference type="EMBL" id="AFWV01000009">
    <property type="protein sequence ID" value="EGV17893.1"/>
    <property type="molecule type" value="Genomic_DNA"/>
</dbReference>
<keyword evidence="3" id="KW-1185">Reference proteome</keyword>
<organism evidence="2 3">
    <name type="scientific">Thiocapsa marina 5811</name>
    <dbReference type="NCBI Taxonomy" id="768671"/>
    <lineage>
        <taxon>Bacteria</taxon>
        <taxon>Pseudomonadati</taxon>
        <taxon>Pseudomonadota</taxon>
        <taxon>Gammaproteobacteria</taxon>
        <taxon>Chromatiales</taxon>
        <taxon>Chromatiaceae</taxon>
        <taxon>Thiocapsa</taxon>
    </lineage>
</organism>
<name>F9UDE9_9GAMM</name>
<dbReference type="GO" id="GO:0019867">
    <property type="term" value="C:outer membrane"/>
    <property type="evidence" value="ECO:0007669"/>
    <property type="project" value="InterPro"/>
</dbReference>
<keyword evidence="2" id="KW-0449">Lipoprotein</keyword>
<protein>
    <submittedName>
        <fullName evidence="2">Outer membrane lipoprotein Slp</fullName>
    </submittedName>
</protein>
<dbReference type="RefSeq" id="WP_007193824.1">
    <property type="nucleotide sequence ID" value="NZ_AFWV01000009.1"/>
</dbReference>
<evidence type="ECO:0000313" key="2">
    <source>
        <dbReference type="EMBL" id="EGV17893.1"/>
    </source>
</evidence>
<feature type="region of interest" description="Disordered" evidence="1">
    <location>
        <begin position="1"/>
        <end position="23"/>
    </location>
</feature>
<evidence type="ECO:0000256" key="1">
    <source>
        <dbReference type="SAM" id="MobiDB-lite"/>
    </source>
</evidence>
<evidence type="ECO:0000313" key="3">
    <source>
        <dbReference type="Proteomes" id="UP000005459"/>
    </source>
</evidence>
<dbReference type="Proteomes" id="UP000005459">
    <property type="component" value="Unassembled WGS sequence"/>
</dbReference>
<dbReference type="PANTHER" id="PTHR37530">
    <property type="entry name" value="OUTER MEMBRANE PROTEIN SLP"/>
    <property type="match status" value="1"/>
</dbReference>
<dbReference type="Pfam" id="PF03843">
    <property type="entry name" value="Slp"/>
    <property type="match status" value="1"/>
</dbReference>
<dbReference type="OrthoDB" id="5295757at2"/>
<accession>F9UDE9</accession>
<dbReference type="InterPro" id="IPR004658">
    <property type="entry name" value="OMP_Slp"/>
</dbReference>
<dbReference type="eggNOG" id="COG3065">
    <property type="taxonomic scope" value="Bacteria"/>
</dbReference>
<reference evidence="2 3" key="1">
    <citation type="submission" date="2011-06" db="EMBL/GenBank/DDBJ databases">
        <title>The draft genome of Thiocapsa marina 5811.</title>
        <authorList>
            <consortium name="US DOE Joint Genome Institute (JGI-PGF)"/>
            <person name="Lucas S."/>
            <person name="Han J."/>
            <person name="Cheng J.-F."/>
            <person name="Goodwin L."/>
            <person name="Pitluck S."/>
            <person name="Peters L."/>
            <person name="Land M.L."/>
            <person name="Hauser L."/>
            <person name="Vogl K."/>
            <person name="Liu Z."/>
            <person name="Imhoff J."/>
            <person name="Thiel V."/>
            <person name="Frigaard N.-U."/>
            <person name="Bryant D."/>
            <person name="Woyke T.J."/>
        </authorList>
    </citation>
    <scope>NUCLEOTIDE SEQUENCE [LARGE SCALE GENOMIC DNA]</scope>
    <source>
        <strain evidence="2 3">5811</strain>
    </source>
</reference>
<dbReference type="AlphaFoldDB" id="F9UDE9"/>
<proteinExistence type="predicted"/>
<dbReference type="STRING" id="768671.ThimaDRAFT_2952"/>
<dbReference type="PANTHER" id="PTHR37530:SF1">
    <property type="entry name" value="OUTER MEMBRANE PROTEIN SLP"/>
    <property type="match status" value="1"/>
</dbReference>